<gene>
    <name evidence="1" type="ORF">TRIUR3_28169</name>
</gene>
<organism evidence="1">
    <name type="scientific">Triticum urartu</name>
    <name type="common">Red wild einkorn</name>
    <name type="synonym">Crithodium urartu</name>
    <dbReference type="NCBI Taxonomy" id="4572"/>
    <lineage>
        <taxon>Eukaryota</taxon>
        <taxon>Viridiplantae</taxon>
        <taxon>Streptophyta</taxon>
        <taxon>Embryophyta</taxon>
        <taxon>Tracheophyta</taxon>
        <taxon>Spermatophyta</taxon>
        <taxon>Magnoliopsida</taxon>
        <taxon>Liliopsida</taxon>
        <taxon>Poales</taxon>
        <taxon>Poaceae</taxon>
        <taxon>BOP clade</taxon>
        <taxon>Pooideae</taxon>
        <taxon>Triticodae</taxon>
        <taxon>Triticeae</taxon>
        <taxon>Triticinae</taxon>
        <taxon>Triticum</taxon>
    </lineage>
</organism>
<sequence length="167" mass="18166">MTWIDITDPSHSGALCLGHNFSFAPHELSVVVKQSQPAQKHQQHPAAAECEWRLETGRPQRSKANLAQSEPRRLSKRGRRVTATWSGDSDGHRPCKVMAAAEEGMRGKPARRASGGSEYGEGKPACRTSIGTHLFFIGSTVNFSIPRIDRFKNSTPPCAGPTVSLCS</sequence>
<name>M7YRI9_TRIUA</name>
<evidence type="ECO:0000313" key="1">
    <source>
        <dbReference type="EMBL" id="EMS50027.1"/>
    </source>
</evidence>
<protein>
    <submittedName>
        <fullName evidence="1">Uncharacterized protein</fullName>
    </submittedName>
</protein>
<accession>M7YRI9</accession>
<proteinExistence type="predicted"/>
<reference evidence="1" key="1">
    <citation type="journal article" date="2013" name="Nature">
        <title>Draft genome of the wheat A-genome progenitor Triticum urartu.</title>
        <authorList>
            <person name="Ling H.Q."/>
            <person name="Zhao S."/>
            <person name="Liu D."/>
            <person name="Wang J."/>
            <person name="Sun H."/>
            <person name="Zhang C."/>
            <person name="Fan H."/>
            <person name="Li D."/>
            <person name="Dong L."/>
            <person name="Tao Y."/>
            <person name="Gao C."/>
            <person name="Wu H."/>
            <person name="Li Y."/>
            <person name="Cui Y."/>
            <person name="Guo X."/>
            <person name="Zheng S."/>
            <person name="Wang B."/>
            <person name="Yu K."/>
            <person name="Liang Q."/>
            <person name="Yang W."/>
            <person name="Lou X."/>
            <person name="Chen J."/>
            <person name="Feng M."/>
            <person name="Jian J."/>
            <person name="Zhang X."/>
            <person name="Luo G."/>
            <person name="Jiang Y."/>
            <person name="Liu J."/>
            <person name="Wang Z."/>
            <person name="Sha Y."/>
            <person name="Zhang B."/>
            <person name="Wu H."/>
            <person name="Tang D."/>
            <person name="Shen Q."/>
            <person name="Xue P."/>
            <person name="Zou S."/>
            <person name="Wang X."/>
            <person name="Liu X."/>
            <person name="Wang F."/>
            <person name="Yang Y."/>
            <person name="An X."/>
            <person name="Dong Z."/>
            <person name="Zhang K."/>
            <person name="Zhang X."/>
            <person name="Luo M.C."/>
            <person name="Dvorak J."/>
            <person name="Tong Y."/>
            <person name="Wang J."/>
            <person name="Yang H."/>
            <person name="Li Z."/>
            <person name="Wang D."/>
            <person name="Zhang A."/>
            <person name="Wang J."/>
        </authorList>
    </citation>
    <scope>NUCLEOTIDE SEQUENCE</scope>
</reference>
<dbReference type="AlphaFoldDB" id="M7YRI9"/>
<dbReference type="EMBL" id="KD235759">
    <property type="protein sequence ID" value="EMS50027.1"/>
    <property type="molecule type" value="Genomic_DNA"/>
</dbReference>